<gene>
    <name evidence="3" type="ORF">GZ085_11765</name>
</gene>
<dbReference type="EMBL" id="JAAFGW010000197">
    <property type="protein sequence ID" value="NDP49037.1"/>
    <property type="molecule type" value="Genomic_DNA"/>
</dbReference>
<feature type="chain" id="PRO_5028862029" evidence="1">
    <location>
        <begin position="21"/>
        <end position="163"/>
    </location>
</feature>
<dbReference type="AlphaFoldDB" id="A0A7C9P8Y7"/>
<dbReference type="InterPro" id="IPR036249">
    <property type="entry name" value="Thioredoxin-like_sf"/>
</dbReference>
<reference evidence="3 4" key="1">
    <citation type="submission" date="2019-09" db="EMBL/GenBank/DDBJ databases">
        <title>H2 Metabolism Revealed by Metagenomic Analysis in Subglacial Sediment of East Antarctica.</title>
        <authorList>
            <person name="Yang Z."/>
            <person name="Zhang Y."/>
            <person name="Lv Y."/>
            <person name="Yan W."/>
            <person name="Xiao X."/>
            <person name="Sun B."/>
            <person name="Ma H."/>
        </authorList>
    </citation>
    <scope>NUCLEOTIDE SEQUENCE [LARGE SCALE GENOMIC DNA]</scope>
    <source>
        <strain evidence="3">Bin2_2</strain>
    </source>
</reference>
<dbReference type="Pfam" id="PF13098">
    <property type="entry name" value="Thioredoxin_2"/>
    <property type="match status" value="1"/>
</dbReference>
<keyword evidence="1" id="KW-0732">Signal</keyword>
<evidence type="ECO:0000313" key="4">
    <source>
        <dbReference type="Proteomes" id="UP000483432"/>
    </source>
</evidence>
<dbReference type="Gene3D" id="3.40.30.10">
    <property type="entry name" value="Glutaredoxin"/>
    <property type="match status" value="1"/>
</dbReference>
<organism evidence="3 4">
    <name type="scientific">Sulfuriferula multivorans</name>
    <dbReference type="NCBI Taxonomy" id="1559896"/>
    <lineage>
        <taxon>Bacteria</taxon>
        <taxon>Pseudomonadati</taxon>
        <taxon>Pseudomonadota</taxon>
        <taxon>Betaproteobacteria</taxon>
        <taxon>Nitrosomonadales</taxon>
        <taxon>Sulfuricellaceae</taxon>
        <taxon>Sulfuriferula</taxon>
    </lineage>
</organism>
<evidence type="ECO:0000313" key="3">
    <source>
        <dbReference type="EMBL" id="NDP49037.1"/>
    </source>
</evidence>
<feature type="domain" description="Thioredoxin-like fold" evidence="2">
    <location>
        <begin position="38"/>
        <end position="139"/>
    </location>
</feature>
<comment type="caution">
    <text evidence="3">The sequence shown here is derived from an EMBL/GenBank/DDBJ whole genome shotgun (WGS) entry which is preliminary data.</text>
</comment>
<name>A0A7C9P8Y7_9PROT</name>
<dbReference type="SUPFAM" id="SSF52833">
    <property type="entry name" value="Thioredoxin-like"/>
    <property type="match status" value="1"/>
</dbReference>
<dbReference type="InterPro" id="IPR012336">
    <property type="entry name" value="Thioredoxin-like_fold"/>
</dbReference>
<sequence length="163" mass="18427">MNVIKTLMMACCLWATAVLADPPPNYPFVNFDAGLKAARASGKPIFLYFGRYGCAWCDHTNKKTFSDASLKMLYSDHYELVYVDAESGRRLTLPSGERITEAELGVRLQAFATPLFVYMTPQGDKIMQIPGFKTVQDFRDFDRYVRGGHYKQKTLLEFLGGKS</sequence>
<protein>
    <submittedName>
        <fullName evidence="3">DUF255 domain-containing protein</fullName>
    </submittedName>
</protein>
<evidence type="ECO:0000259" key="2">
    <source>
        <dbReference type="Pfam" id="PF13098"/>
    </source>
</evidence>
<evidence type="ECO:0000256" key="1">
    <source>
        <dbReference type="SAM" id="SignalP"/>
    </source>
</evidence>
<proteinExistence type="predicted"/>
<accession>A0A7C9P8Y7</accession>
<feature type="signal peptide" evidence="1">
    <location>
        <begin position="1"/>
        <end position="20"/>
    </location>
</feature>
<dbReference type="Proteomes" id="UP000483432">
    <property type="component" value="Unassembled WGS sequence"/>
</dbReference>